<evidence type="ECO:0000313" key="12">
    <source>
        <dbReference type="Proteomes" id="UP001140206"/>
    </source>
</evidence>
<evidence type="ECO:0000256" key="3">
    <source>
        <dbReference type="ARBA" id="ARBA00023012"/>
    </source>
</evidence>
<comment type="caution">
    <text evidence="11">The sequence shown here is derived from an EMBL/GenBank/DDBJ whole genome shotgun (WGS) entry which is preliminary data.</text>
</comment>
<dbReference type="GO" id="GO:0000160">
    <property type="term" value="P:phosphorelay signal transduction system"/>
    <property type="evidence" value="ECO:0007669"/>
    <property type="project" value="UniProtKB-KW"/>
</dbReference>
<feature type="modified residue" description="4-aspartylphosphate" evidence="8">
    <location>
        <position position="110"/>
    </location>
</feature>
<evidence type="ECO:0000313" key="11">
    <source>
        <dbReference type="EMBL" id="KAJ4751607.1"/>
    </source>
</evidence>
<dbReference type="InterPro" id="IPR011006">
    <property type="entry name" value="CheY-like_superfamily"/>
</dbReference>
<feature type="region of interest" description="Disordered" evidence="9">
    <location>
        <begin position="198"/>
        <end position="229"/>
    </location>
</feature>
<evidence type="ECO:0000256" key="8">
    <source>
        <dbReference type="PROSITE-ProRule" id="PRU00169"/>
    </source>
</evidence>
<dbReference type="GO" id="GO:0009736">
    <property type="term" value="P:cytokinin-activated signaling pathway"/>
    <property type="evidence" value="ECO:0007669"/>
    <property type="project" value="UniProtKB-KW"/>
</dbReference>
<comment type="similarity">
    <text evidence="6">Belongs to the ARR family. Type-A subfamily.</text>
</comment>
<dbReference type="SMART" id="SM00448">
    <property type="entry name" value="REC"/>
    <property type="match status" value="1"/>
</dbReference>
<evidence type="ECO:0000256" key="7">
    <source>
        <dbReference type="ARBA" id="ARBA00043855"/>
    </source>
</evidence>
<keyword evidence="3" id="KW-0902">Two-component regulatory system</keyword>
<dbReference type="InterPro" id="IPR001789">
    <property type="entry name" value="Sig_transdc_resp-reg_receiver"/>
</dbReference>
<feature type="compositionally biased region" description="Basic and acidic residues" evidence="9">
    <location>
        <begin position="204"/>
        <end position="213"/>
    </location>
</feature>
<gene>
    <name evidence="11" type="ORF">LUZ62_086012</name>
</gene>
<dbReference type="Pfam" id="PF00072">
    <property type="entry name" value="Response_reg"/>
    <property type="match status" value="1"/>
</dbReference>
<comment type="function">
    <text evidence="7">Functions as a response regulator involved in His-to-Asp phosphorelay signal transduction system. Phosphorylation of the Asp residue in the receiver domain activates the ability of the protein to promote the transcription of target genes. Type-A response regulators seem to act as negative regulators of the cytokinin signaling.</text>
</comment>
<dbReference type="Proteomes" id="UP001140206">
    <property type="component" value="Chromosome 5"/>
</dbReference>
<dbReference type="AlphaFoldDB" id="A0AAV8CBB7"/>
<dbReference type="InterPro" id="IPR045279">
    <property type="entry name" value="ARR-like"/>
</dbReference>
<keyword evidence="2" id="KW-0932">Cytokinin signaling pathway</keyword>
<dbReference type="EMBL" id="JAMFTS010000005">
    <property type="protein sequence ID" value="KAJ4751607.1"/>
    <property type="molecule type" value="Genomic_DNA"/>
</dbReference>
<dbReference type="Gene3D" id="3.40.50.2300">
    <property type="match status" value="1"/>
</dbReference>
<dbReference type="PANTHER" id="PTHR43874">
    <property type="entry name" value="TWO-COMPONENT RESPONSE REGULATOR"/>
    <property type="match status" value="1"/>
</dbReference>
<keyword evidence="4" id="KW-0805">Transcription regulation</keyword>
<protein>
    <submittedName>
        <fullName evidence="11">Two-component response regulator</fullName>
    </submittedName>
</protein>
<name>A0AAV8CBB7_9POAL</name>
<evidence type="ECO:0000256" key="4">
    <source>
        <dbReference type="ARBA" id="ARBA00023015"/>
    </source>
</evidence>
<accession>A0AAV8CBB7</accession>
<feature type="domain" description="Response regulatory" evidence="10">
    <location>
        <begin position="45"/>
        <end position="177"/>
    </location>
</feature>
<dbReference type="PROSITE" id="PS50110">
    <property type="entry name" value="RESPONSE_REGULATORY"/>
    <property type="match status" value="1"/>
</dbReference>
<evidence type="ECO:0000256" key="6">
    <source>
        <dbReference type="ARBA" id="ARBA00038244"/>
    </source>
</evidence>
<dbReference type="SUPFAM" id="SSF52172">
    <property type="entry name" value="CheY-like"/>
    <property type="match status" value="1"/>
</dbReference>
<keyword evidence="5" id="KW-0804">Transcription</keyword>
<evidence type="ECO:0000259" key="10">
    <source>
        <dbReference type="PROSITE" id="PS50110"/>
    </source>
</evidence>
<dbReference type="CDD" id="cd17581">
    <property type="entry name" value="REC_typeA_ARR"/>
    <property type="match status" value="1"/>
</dbReference>
<evidence type="ECO:0000256" key="1">
    <source>
        <dbReference type="ARBA" id="ARBA00022553"/>
    </source>
</evidence>
<reference evidence="11" key="1">
    <citation type="submission" date="2022-08" db="EMBL/GenBank/DDBJ databases">
        <authorList>
            <person name="Marques A."/>
        </authorList>
    </citation>
    <scope>NUCLEOTIDE SEQUENCE</scope>
    <source>
        <strain evidence="11">RhyPub2mFocal</strain>
        <tissue evidence="11">Leaves</tissue>
    </source>
</reference>
<proteinExistence type="inferred from homology"/>
<sequence>MHTHRTSSLKHIYTKCYIYTSHVLSSKLVGRVHFQMEIATQTQFHVLAVDDSSLERKLIKKLLKTSSYQVTTVDSGSKALEFLGLKEDEKSNACTFPYHKETKVNLIITDYCMPGMSGYDLLKKIKESSALREIPVVILSSENVPSRVTRCLEEGAEAFFLKPLKFSDLARLEPHLSKSKDVPDGKHNLFKCKTGLMSKRNKRKREEQDENLHETVGITGPRLKLTPSD</sequence>
<evidence type="ECO:0000256" key="5">
    <source>
        <dbReference type="ARBA" id="ARBA00023163"/>
    </source>
</evidence>
<keyword evidence="12" id="KW-1185">Reference proteome</keyword>
<evidence type="ECO:0000256" key="2">
    <source>
        <dbReference type="ARBA" id="ARBA00022864"/>
    </source>
</evidence>
<evidence type="ECO:0000256" key="9">
    <source>
        <dbReference type="SAM" id="MobiDB-lite"/>
    </source>
</evidence>
<dbReference type="PANTHER" id="PTHR43874:SF167">
    <property type="entry name" value="TWO-COMPONENT RESPONSE REGULATOR ARR9"/>
    <property type="match status" value="1"/>
</dbReference>
<organism evidence="11 12">
    <name type="scientific">Rhynchospora pubera</name>
    <dbReference type="NCBI Taxonomy" id="906938"/>
    <lineage>
        <taxon>Eukaryota</taxon>
        <taxon>Viridiplantae</taxon>
        <taxon>Streptophyta</taxon>
        <taxon>Embryophyta</taxon>
        <taxon>Tracheophyta</taxon>
        <taxon>Spermatophyta</taxon>
        <taxon>Magnoliopsida</taxon>
        <taxon>Liliopsida</taxon>
        <taxon>Poales</taxon>
        <taxon>Cyperaceae</taxon>
        <taxon>Cyperoideae</taxon>
        <taxon>Rhynchosporeae</taxon>
        <taxon>Rhynchospora</taxon>
    </lineage>
</organism>
<keyword evidence="1 8" id="KW-0597">Phosphoprotein</keyword>